<dbReference type="RefSeq" id="WP_255926047.1">
    <property type="nucleotide sequence ID" value="NZ_JANFNH010000005.1"/>
</dbReference>
<dbReference type="EMBL" id="JANFNH010000005">
    <property type="protein sequence ID" value="MCQ4042042.1"/>
    <property type="molecule type" value="Genomic_DNA"/>
</dbReference>
<reference evidence="2 3" key="1">
    <citation type="submission" date="2022-06" db="EMBL/GenBank/DDBJ databases">
        <title>Draft genome sequence of type strain Streptomyces rubrisoli DSM 42083.</title>
        <authorList>
            <person name="Duangmal K."/>
            <person name="Klaysubun C."/>
        </authorList>
    </citation>
    <scope>NUCLEOTIDE SEQUENCE [LARGE SCALE GENOMIC DNA]</scope>
    <source>
        <strain evidence="2 3">DSM 42083</strain>
    </source>
</reference>
<dbReference type="Proteomes" id="UP001206206">
    <property type="component" value="Unassembled WGS sequence"/>
</dbReference>
<organism evidence="2 3">
    <name type="scientific">Streptantibioticus rubrisoli</name>
    <dbReference type="NCBI Taxonomy" id="1387313"/>
    <lineage>
        <taxon>Bacteria</taxon>
        <taxon>Bacillati</taxon>
        <taxon>Actinomycetota</taxon>
        <taxon>Actinomycetes</taxon>
        <taxon>Kitasatosporales</taxon>
        <taxon>Streptomycetaceae</taxon>
        <taxon>Streptantibioticus</taxon>
    </lineage>
</organism>
<comment type="caution">
    <text evidence="2">The sequence shown here is derived from an EMBL/GenBank/DDBJ whole genome shotgun (WGS) entry which is preliminary data.</text>
</comment>
<gene>
    <name evidence="2" type="ORF">NON19_08350</name>
</gene>
<evidence type="ECO:0000256" key="1">
    <source>
        <dbReference type="SAM" id="MobiDB-lite"/>
    </source>
</evidence>
<evidence type="ECO:0008006" key="4">
    <source>
        <dbReference type="Google" id="ProtNLM"/>
    </source>
</evidence>
<protein>
    <recommendedName>
        <fullName evidence="4">Nif11 domain-containing protein</fullName>
    </recommendedName>
</protein>
<sequence length="116" mass="12769">MDITATDARELARFCALLPALRERAAAEGWPHELRTTLRQLRDGTGPVADVLREFWLGLGLPGQQRSYQAVPGQEAAPPPSGRYGCPRQLCSRTERREPGGPRPECALFDEPLAFG</sequence>
<proteinExistence type="predicted"/>
<evidence type="ECO:0000313" key="3">
    <source>
        <dbReference type="Proteomes" id="UP001206206"/>
    </source>
</evidence>
<evidence type="ECO:0000313" key="2">
    <source>
        <dbReference type="EMBL" id="MCQ4042042.1"/>
    </source>
</evidence>
<accession>A0ABT1P9I7</accession>
<keyword evidence="3" id="KW-1185">Reference proteome</keyword>
<name>A0ABT1P9I7_9ACTN</name>
<feature type="region of interest" description="Disordered" evidence="1">
    <location>
        <begin position="68"/>
        <end position="116"/>
    </location>
</feature>